<keyword evidence="3 8" id="KW-0863">Zinc-finger</keyword>
<accession>A0A0K9P8C4</accession>
<dbReference type="PROSITE" id="PS00028">
    <property type="entry name" value="ZINC_FINGER_C2H2_1"/>
    <property type="match status" value="1"/>
</dbReference>
<evidence type="ECO:0000256" key="9">
    <source>
        <dbReference type="SAM" id="MobiDB-lite"/>
    </source>
</evidence>
<evidence type="ECO:0000259" key="10">
    <source>
        <dbReference type="PROSITE" id="PS50157"/>
    </source>
</evidence>
<dbReference type="GO" id="GO:0005634">
    <property type="term" value="C:nucleus"/>
    <property type="evidence" value="ECO:0007669"/>
    <property type="project" value="UniProtKB-SubCell"/>
</dbReference>
<evidence type="ECO:0000256" key="5">
    <source>
        <dbReference type="ARBA" id="ARBA00023015"/>
    </source>
</evidence>
<evidence type="ECO:0000256" key="7">
    <source>
        <dbReference type="ARBA" id="ARBA00023242"/>
    </source>
</evidence>
<dbReference type="Proteomes" id="UP000036987">
    <property type="component" value="Unassembled WGS sequence"/>
</dbReference>
<dbReference type="AlphaFoldDB" id="A0A0K9P8C4"/>
<dbReference type="InterPro" id="IPR036236">
    <property type="entry name" value="Znf_C2H2_sf"/>
</dbReference>
<evidence type="ECO:0000256" key="4">
    <source>
        <dbReference type="ARBA" id="ARBA00022833"/>
    </source>
</evidence>
<evidence type="ECO:0000256" key="1">
    <source>
        <dbReference type="ARBA" id="ARBA00004123"/>
    </source>
</evidence>
<evidence type="ECO:0000256" key="8">
    <source>
        <dbReference type="PROSITE-ProRule" id="PRU00042"/>
    </source>
</evidence>
<dbReference type="InterPro" id="IPR013087">
    <property type="entry name" value="Znf_C2H2_type"/>
</dbReference>
<protein>
    <recommendedName>
        <fullName evidence="10">C2H2-type domain-containing protein</fullName>
    </recommendedName>
</protein>
<evidence type="ECO:0000313" key="11">
    <source>
        <dbReference type="EMBL" id="KMZ65283.1"/>
    </source>
</evidence>
<keyword evidence="5" id="KW-0805">Transcription regulation</keyword>
<name>A0A0K9P8C4_ZOSMR</name>
<comment type="subcellular location">
    <subcellularLocation>
        <location evidence="1">Nucleus</location>
    </subcellularLocation>
</comment>
<dbReference type="InterPro" id="IPR052426">
    <property type="entry name" value="Plant_dev_regulator"/>
</dbReference>
<dbReference type="EMBL" id="LFYR01001054">
    <property type="protein sequence ID" value="KMZ65283.1"/>
    <property type="molecule type" value="Genomic_DNA"/>
</dbReference>
<dbReference type="GO" id="GO:0008270">
    <property type="term" value="F:zinc ion binding"/>
    <property type="evidence" value="ECO:0007669"/>
    <property type="project" value="UniProtKB-KW"/>
</dbReference>
<proteinExistence type="predicted"/>
<evidence type="ECO:0000313" key="12">
    <source>
        <dbReference type="Proteomes" id="UP000036987"/>
    </source>
</evidence>
<gene>
    <name evidence="11" type="ORF">ZOSMA_32G00680</name>
</gene>
<keyword evidence="4" id="KW-0862">Zinc</keyword>
<dbReference type="PANTHER" id="PTHR45801">
    <property type="entry name" value="OS07G0101800 PROTEIN"/>
    <property type="match status" value="1"/>
</dbReference>
<evidence type="ECO:0000256" key="3">
    <source>
        <dbReference type="ARBA" id="ARBA00022771"/>
    </source>
</evidence>
<organism evidence="11 12">
    <name type="scientific">Zostera marina</name>
    <name type="common">Eelgrass</name>
    <dbReference type="NCBI Taxonomy" id="29655"/>
    <lineage>
        <taxon>Eukaryota</taxon>
        <taxon>Viridiplantae</taxon>
        <taxon>Streptophyta</taxon>
        <taxon>Embryophyta</taxon>
        <taxon>Tracheophyta</taxon>
        <taxon>Spermatophyta</taxon>
        <taxon>Magnoliopsida</taxon>
        <taxon>Liliopsida</taxon>
        <taxon>Zosteraceae</taxon>
        <taxon>Zostera</taxon>
    </lineage>
</organism>
<dbReference type="OrthoDB" id="780709at2759"/>
<sequence length="193" mass="21654">MEEDVPKKDSSSDDQVNTIQVRNVRSYDCVFCKRGFSSAQALGGHMNIHRRDRARIRDSNTSSMQSSSTSPVVVVVAAGNVRPDNDEEMYIFGQSSTSKFNINSQGMIRPFFPLVSEDQPSMIPPYHQPIPMHMITPAMVEEERRLELIRYGKELELGFKNRSVEGDDEEGGWEEKEINGGKDEGGVNLNLGL</sequence>
<evidence type="ECO:0000256" key="2">
    <source>
        <dbReference type="ARBA" id="ARBA00022723"/>
    </source>
</evidence>
<reference evidence="12" key="1">
    <citation type="journal article" date="2016" name="Nature">
        <title>The genome of the seagrass Zostera marina reveals angiosperm adaptation to the sea.</title>
        <authorList>
            <person name="Olsen J.L."/>
            <person name="Rouze P."/>
            <person name="Verhelst B."/>
            <person name="Lin Y.-C."/>
            <person name="Bayer T."/>
            <person name="Collen J."/>
            <person name="Dattolo E."/>
            <person name="De Paoli E."/>
            <person name="Dittami S."/>
            <person name="Maumus F."/>
            <person name="Michel G."/>
            <person name="Kersting A."/>
            <person name="Lauritano C."/>
            <person name="Lohaus R."/>
            <person name="Toepel M."/>
            <person name="Tonon T."/>
            <person name="Vanneste K."/>
            <person name="Amirebrahimi M."/>
            <person name="Brakel J."/>
            <person name="Bostroem C."/>
            <person name="Chovatia M."/>
            <person name="Grimwood J."/>
            <person name="Jenkins J.W."/>
            <person name="Jueterbock A."/>
            <person name="Mraz A."/>
            <person name="Stam W.T."/>
            <person name="Tice H."/>
            <person name="Bornberg-Bauer E."/>
            <person name="Green P.J."/>
            <person name="Pearson G.A."/>
            <person name="Procaccini G."/>
            <person name="Duarte C.M."/>
            <person name="Schmutz J."/>
            <person name="Reusch T.B.H."/>
            <person name="Van de Peer Y."/>
        </authorList>
    </citation>
    <scope>NUCLEOTIDE SEQUENCE [LARGE SCALE GENOMIC DNA]</scope>
    <source>
        <strain evidence="12">cv. Finnish</strain>
    </source>
</reference>
<evidence type="ECO:0000256" key="6">
    <source>
        <dbReference type="ARBA" id="ARBA00023163"/>
    </source>
</evidence>
<dbReference type="Gene3D" id="3.30.160.60">
    <property type="entry name" value="Classic Zinc Finger"/>
    <property type="match status" value="1"/>
</dbReference>
<comment type="caution">
    <text evidence="11">The sequence shown here is derived from an EMBL/GenBank/DDBJ whole genome shotgun (WGS) entry which is preliminary data.</text>
</comment>
<feature type="domain" description="C2H2-type" evidence="10">
    <location>
        <begin position="27"/>
        <end position="54"/>
    </location>
</feature>
<dbReference type="PROSITE" id="PS50157">
    <property type="entry name" value="ZINC_FINGER_C2H2_2"/>
    <property type="match status" value="1"/>
</dbReference>
<keyword evidence="12" id="KW-1185">Reference proteome</keyword>
<keyword evidence="6" id="KW-0804">Transcription</keyword>
<feature type="compositionally biased region" description="Basic and acidic residues" evidence="9">
    <location>
        <begin position="173"/>
        <end position="185"/>
    </location>
</feature>
<keyword evidence="2" id="KW-0479">Metal-binding</keyword>
<dbReference type="SUPFAM" id="SSF57667">
    <property type="entry name" value="beta-beta-alpha zinc fingers"/>
    <property type="match status" value="1"/>
</dbReference>
<dbReference type="PANTHER" id="PTHR45801:SF117">
    <property type="entry name" value="OS07G0417400 PROTEIN"/>
    <property type="match status" value="1"/>
</dbReference>
<keyword evidence="7" id="KW-0539">Nucleus</keyword>
<feature type="region of interest" description="Disordered" evidence="9">
    <location>
        <begin position="162"/>
        <end position="193"/>
    </location>
</feature>